<reference evidence="7" key="2">
    <citation type="journal article" date="2018" name="Nat. Commun.">
        <title>Extreme sensitivity to ultraviolet light in the fungal pathogen causing white-nose syndrome of bats.</title>
        <authorList>
            <person name="Palmer J.M."/>
            <person name="Drees K.P."/>
            <person name="Foster J.T."/>
            <person name="Lindner D.L."/>
        </authorList>
    </citation>
    <scope>NUCLEOTIDE SEQUENCE [LARGE SCALE GENOMIC DNA]</scope>
    <source>
        <strain evidence="7">UAMH 10579</strain>
    </source>
</reference>
<keyword evidence="2" id="KW-0285">Flavoprotein</keyword>
<dbReference type="PANTHER" id="PTHR43735:SF3">
    <property type="entry name" value="FERROPTOSIS SUPPRESSOR PROTEIN 1"/>
    <property type="match status" value="1"/>
</dbReference>
<protein>
    <recommendedName>
        <fullName evidence="5">FAD/NAD(P)-binding domain-containing protein</fullName>
    </recommendedName>
</protein>
<feature type="domain" description="FAD/NAD(P)-binding" evidence="5">
    <location>
        <begin position="12"/>
        <end position="326"/>
    </location>
</feature>
<proteinExistence type="inferred from homology"/>
<dbReference type="GeneID" id="28840614"/>
<dbReference type="PANTHER" id="PTHR43735">
    <property type="entry name" value="APOPTOSIS-INDUCING FACTOR 1"/>
    <property type="match status" value="1"/>
</dbReference>
<organism evidence="6 7">
    <name type="scientific">Pseudogymnoascus verrucosus</name>
    <dbReference type="NCBI Taxonomy" id="342668"/>
    <lineage>
        <taxon>Eukaryota</taxon>
        <taxon>Fungi</taxon>
        <taxon>Dikarya</taxon>
        <taxon>Ascomycota</taxon>
        <taxon>Pezizomycotina</taxon>
        <taxon>Leotiomycetes</taxon>
        <taxon>Thelebolales</taxon>
        <taxon>Thelebolaceae</taxon>
        <taxon>Pseudogymnoascus</taxon>
    </lineage>
</organism>
<dbReference type="SUPFAM" id="SSF51905">
    <property type="entry name" value="FAD/NAD(P)-binding domain"/>
    <property type="match status" value="1"/>
</dbReference>
<dbReference type="GO" id="GO:0005737">
    <property type="term" value="C:cytoplasm"/>
    <property type="evidence" value="ECO:0007669"/>
    <property type="project" value="TreeGrafter"/>
</dbReference>
<dbReference type="Gene3D" id="3.50.50.100">
    <property type="match status" value="1"/>
</dbReference>
<dbReference type="Proteomes" id="UP000091956">
    <property type="component" value="Unassembled WGS sequence"/>
</dbReference>
<keyword evidence="3" id="KW-0274">FAD</keyword>
<gene>
    <name evidence="6" type="ORF">VE01_07228</name>
</gene>
<dbReference type="PRINTS" id="PR00368">
    <property type="entry name" value="FADPNR"/>
</dbReference>
<dbReference type="InterPro" id="IPR036188">
    <property type="entry name" value="FAD/NAD-bd_sf"/>
</dbReference>
<dbReference type="GO" id="GO:0050660">
    <property type="term" value="F:flavin adenine dinucleotide binding"/>
    <property type="evidence" value="ECO:0007669"/>
    <property type="project" value="TreeGrafter"/>
</dbReference>
<evidence type="ECO:0000256" key="4">
    <source>
        <dbReference type="ARBA" id="ARBA00023002"/>
    </source>
</evidence>
<keyword evidence="7" id="KW-1185">Reference proteome</keyword>
<dbReference type="AlphaFoldDB" id="A0A1B8GF88"/>
<dbReference type="PRINTS" id="PR00411">
    <property type="entry name" value="PNDRDTASEI"/>
</dbReference>
<sequence>MAQTSPPAAQKHIVVLGGSYGGVSIAHYLLKHAIPKLPSPASYQIILISPSEQTMCRPACPRVLISDDLLPISKVFVNIPEVFAQYPTVNFRFLHGKATGVDHTSRSVSVSLSAGGTETLTFHSLVLATGATTTSPLFGLNRDDIFLRARWAEFRESLATAKSIVIAGGGPSGVETAGELGEYLNGRAGWFSSKLENPKVKITLVTSAAQILPVLRKSIATKAEGLLAQVGVTVVKNTRVAGVVPEGAGTESVGSKATVTLADGTTLEADLYIPAVGTQPNTDFVDKSLLTADGRVETNAATLRVDGAGSRVYAIGDVASYSRPAIHLTLAAIPILGANIKRDLLLDAGVAETAVGDDRVYVADKRETQLVPIGTSKGVGAAMGYEFPSFMIWLIKGRDYWLWTVGGLWSGKEWNKEK</sequence>
<evidence type="ECO:0000256" key="3">
    <source>
        <dbReference type="ARBA" id="ARBA00022827"/>
    </source>
</evidence>
<name>A0A1B8GF88_9PEZI</name>
<dbReference type="STRING" id="342668.A0A1B8GF88"/>
<evidence type="ECO:0000259" key="5">
    <source>
        <dbReference type="Pfam" id="PF07992"/>
    </source>
</evidence>
<dbReference type="InterPro" id="IPR023753">
    <property type="entry name" value="FAD/NAD-binding_dom"/>
</dbReference>
<evidence type="ECO:0000256" key="2">
    <source>
        <dbReference type="ARBA" id="ARBA00022630"/>
    </source>
</evidence>
<dbReference type="EMBL" id="KV460243">
    <property type="protein sequence ID" value="OBT94498.1"/>
    <property type="molecule type" value="Genomic_DNA"/>
</dbReference>
<accession>A0A1B8GF88</accession>
<reference evidence="6 7" key="1">
    <citation type="submission" date="2016-03" db="EMBL/GenBank/DDBJ databases">
        <title>Comparative genomics of Pseudogymnoascus destructans, the fungus causing white-nose syndrome of bats.</title>
        <authorList>
            <person name="Palmer J.M."/>
            <person name="Drees K.P."/>
            <person name="Foster J.T."/>
            <person name="Lindner D.L."/>
        </authorList>
    </citation>
    <scope>NUCLEOTIDE SEQUENCE [LARGE SCALE GENOMIC DNA]</scope>
    <source>
        <strain evidence="6 7">UAMH 10579</strain>
    </source>
</reference>
<comment type="similarity">
    <text evidence="1">Belongs to the FAD-dependent oxidoreductase family.</text>
</comment>
<dbReference type="GO" id="GO:0004174">
    <property type="term" value="F:electron-transferring-flavoprotein dehydrogenase activity"/>
    <property type="evidence" value="ECO:0007669"/>
    <property type="project" value="TreeGrafter"/>
</dbReference>
<keyword evidence="4" id="KW-0560">Oxidoreductase</keyword>
<evidence type="ECO:0000313" key="6">
    <source>
        <dbReference type="EMBL" id="OBT94498.1"/>
    </source>
</evidence>
<dbReference type="OrthoDB" id="202203at2759"/>
<evidence type="ECO:0000256" key="1">
    <source>
        <dbReference type="ARBA" id="ARBA00006442"/>
    </source>
</evidence>
<evidence type="ECO:0000313" key="7">
    <source>
        <dbReference type="Proteomes" id="UP000091956"/>
    </source>
</evidence>
<dbReference type="RefSeq" id="XP_018128231.1">
    <property type="nucleotide sequence ID" value="XM_018276663.2"/>
</dbReference>
<dbReference type="Pfam" id="PF07992">
    <property type="entry name" value="Pyr_redox_2"/>
    <property type="match status" value="1"/>
</dbReference>